<feature type="compositionally biased region" description="Polar residues" evidence="1">
    <location>
        <begin position="539"/>
        <end position="555"/>
    </location>
</feature>
<name>A0AAW0DWE8_9AGAR</name>
<keyword evidence="3" id="KW-1185">Reference proteome</keyword>
<proteinExistence type="predicted"/>
<feature type="compositionally biased region" description="Low complexity" evidence="1">
    <location>
        <begin position="70"/>
        <end position="82"/>
    </location>
</feature>
<feature type="compositionally biased region" description="Polar residues" evidence="1">
    <location>
        <begin position="473"/>
        <end position="490"/>
    </location>
</feature>
<evidence type="ECO:0000256" key="1">
    <source>
        <dbReference type="SAM" id="MobiDB-lite"/>
    </source>
</evidence>
<gene>
    <name evidence="2" type="ORF">R3P38DRAFT_1165764</name>
</gene>
<protein>
    <submittedName>
        <fullName evidence="2">Uncharacterized protein</fullName>
    </submittedName>
</protein>
<accession>A0AAW0DWE8</accession>
<feature type="compositionally biased region" description="Polar residues" evidence="1">
    <location>
        <begin position="147"/>
        <end position="156"/>
    </location>
</feature>
<feature type="compositionally biased region" description="Low complexity" evidence="1">
    <location>
        <begin position="162"/>
        <end position="176"/>
    </location>
</feature>
<evidence type="ECO:0000313" key="3">
    <source>
        <dbReference type="Proteomes" id="UP001362999"/>
    </source>
</evidence>
<feature type="compositionally biased region" description="Acidic residues" evidence="1">
    <location>
        <begin position="400"/>
        <end position="409"/>
    </location>
</feature>
<feature type="region of interest" description="Disordered" evidence="1">
    <location>
        <begin position="384"/>
        <end position="412"/>
    </location>
</feature>
<sequence>MSRRARLFSEFLSTSGSDVGRTTTAPTAAVVSQDGIPKRRKTSGLNSRFDRMVQTMNITHRSPVRKRARSTSSASGSSVPKTPIDEFYDEFHRDSKLGPEFSVIKMGDKKKRVKQPVVLPWEKDSSSSDIADTSPSHPPLPTWLADTFSTLNTQHPLRNLLPRRTNTEPTSSSPSTLDQDTEDNPFSFSVPDNCPSPSATPKETENIPALLTQAAQSPPDPARPAFIYRPPSPPDAPMNIAPPFSTPGPASTISKAVISRPIPPPLCFPEPVLVDATPATTPMLQNRLSEQNHFGSTFSSLPQLYPAPVFPSVDMNMGLQLKKAHPFEHPNSDATSLTLSPSRLSAEDIAIFNAPLYPISEESTTRLMDNASYIHNAHTELFSTPGPGYHTGPPVYFDSPTEDPSDSDPLEPSYELDSLDFRWEPFIQSAENAIPATETPAVVRDSGDDYYYEVRVDPEGEDDADGPLYASINMGTTSVDQCPSPSQSRFSFAPPADELPSPVLETRESHQPARQTPDPPFFAPGGGIYISPLRGGDPPTQTVNAPPMDPSSSQDTIEDWDDVDAN</sequence>
<feature type="region of interest" description="Disordered" evidence="1">
    <location>
        <begin position="112"/>
        <end position="203"/>
    </location>
</feature>
<evidence type="ECO:0000313" key="2">
    <source>
        <dbReference type="EMBL" id="KAK7057201.1"/>
    </source>
</evidence>
<dbReference type="AlphaFoldDB" id="A0AAW0DWE8"/>
<comment type="caution">
    <text evidence="2">The sequence shown here is derived from an EMBL/GenBank/DDBJ whole genome shotgun (WGS) entry which is preliminary data.</text>
</comment>
<reference evidence="2 3" key="1">
    <citation type="journal article" date="2024" name="J Genomics">
        <title>Draft genome sequencing and assembly of Favolaschia claudopus CIRM-BRFM 2984 isolated from oak limbs.</title>
        <authorList>
            <person name="Navarro D."/>
            <person name="Drula E."/>
            <person name="Chaduli D."/>
            <person name="Cazenave R."/>
            <person name="Ahrendt S."/>
            <person name="Wang J."/>
            <person name="Lipzen A."/>
            <person name="Daum C."/>
            <person name="Barry K."/>
            <person name="Grigoriev I.V."/>
            <person name="Favel A."/>
            <person name="Rosso M.N."/>
            <person name="Martin F."/>
        </authorList>
    </citation>
    <scope>NUCLEOTIDE SEQUENCE [LARGE SCALE GENOMIC DNA]</scope>
    <source>
        <strain evidence="2 3">CIRM-BRFM 2984</strain>
    </source>
</reference>
<feature type="region of interest" description="Disordered" evidence="1">
    <location>
        <begin position="61"/>
        <end position="82"/>
    </location>
</feature>
<dbReference type="EMBL" id="JAWWNJ010000004">
    <property type="protein sequence ID" value="KAK7057201.1"/>
    <property type="molecule type" value="Genomic_DNA"/>
</dbReference>
<organism evidence="2 3">
    <name type="scientific">Favolaschia claudopus</name>
    <dbReference type="NCBI Taxonomy" id="2862362"/>
    <lineage>
        <taxon>Eukaryota</taxon>
        <taxon>Fungi</taxon>
        <taxon>Dikarya</taxon>
        <taxon>Basidiomycota</taxon>
        <taxon>Agaricomycotina</taxon>
        <taxon>Agaricomycetes</taxon>
        <taxon>Agaricomycetidae</taxon>
        <taxon>Agaricales</taxon>
        <taxon>Marasmiineae</taxon>
        <taxon>Mycenaceae</taxon>
        <taxon>Favolaschia</taxon>
    </lineage>
</organism>
<feature type="region of interest" description="Disordered" evidence="1">
    <location>
        <begin position="457"/>
        <end position="566"/>
    </location>
</feature>
<dbReference type="Proteomes" id="UP001362999">
    <property type="component" value="Unassembled WGS sequence"/>
</dbReference>
<feature type="compositionally biased region" description="Acidic residues" evidence="1">
    <location>
        <begin position="556"/>
        <end position="566"/>
    </location>
</feature>